<reference evidence="1" key="1">
    <citation type="submission" date="2024-09" db="EMBL/GenBank/DDBJ databases">
        <title>Black Yeasts Isolated from many extreme environments.</title>
        <authorList>
            <person name="Coleine C."/>
            <person name="Stajich J.E."/>
            <person name="Selbmann L."/>
        </authorList>
    </citation>
    <scope>NUCLEOTIDE SEQUENCE</scope>
    <source>
        <strain evidence="1">CCFEE 5737</strain>
    </source>
</reference>
<evidence type="ECO:0000313" key="1">
    <source>
        <dbReference type="EMBL" id="KAK3081213.1"/>
    </source>
</evidence>
<name>A0ACC3DWP8_9PEZI</name>
<proteinExistence type="predicted"/>
<protein>
    <submittedName>
        <fullName evidence="1">Uncharacterized protein</fullName>
    </submittedName>
</protein>
<keyword evidence="2" id="KW-1185">Reference proteome</keyword>
<dbReference type="Proteomes" id="UP001186974">
    <property type="component" value="Unassembled WGS sequence"/>
</dbReference>
<evidence type="ECO:0000313" key="2">
    <source>
        <dbReference type="Proteomes" id="UP001186974"/>
    </source>
</evidence>
<accession>A0ACC3DWP8</accession>
<dbReference type="EMBL" id="JAWDJW010000241">
    <property type="protein sequence ID" value="KAK3081213.1"/>
    <property type="molecule type" value="Genomic_DNA"/>
</dbReference>
<gene>
    <name evidence="1" type="ORF">LTS18_009021</name>
</gene>
<sequence>MTKSDTITSNSAVTLTASTKTPTVSGVKSKKDVPKTKPAPIFDDDSGGEEDWQWVVAPKPESGADSRKPKAEKKATISVSDQRAKRLAERQQRGKKRSLEQEEDGSTPAPLPKRARTGKNTESRPSTSSESVVSDGWSRAQASLNEVVLEMESAKESPTTSKPPSQLAPGATGSVTAVQEEQSLPKSKCVRMFKYIRTLKSKGWITADFKAAVSKVYANAGVQAPSRPRQPLKIQLNILPVAAQLKLFYLVKGAAKSIAEDLGAPGSSEGSPSAEPAKSSRTATPKSSPAAPTAENLVGQGVDLKRASARAASGPDNGGGEKEGCPKKKASGACGRKAPTDVNAMKVGSANKHKPDGDTEQN</sequence>
<comment type="caution">
    <text evidence="1">The sequence shown here is derived from an EMBL/GenBank/DDBJ whole genome shotgun (WGS) entry which is preliminary data.</text>
</comment>
<organism evidence="1 2">
    <name type="scientific">Coniosporium uncinatum</name>
    <dbReference type="NCBI Taxonomy" id="93489"/>
    <lineage>
        <taxon>Eukaryota</taxon>
        <taxon>Fungi</taxon>
        <taxon>Dikarya</taxon>
        <taxon>Ascomycota</taxon>
        <taxon>Pezizomycotina</taxon>
        <taxon>Dothideomycetes</taxon>
        <taxon>Dothideomycetes incertae sedis</taxon>
        <taxon>Coniosporium</taxon>
    </lineage>
</organism>